<comment type="caution">
    <text evidence="2">The sequence shown here is derived from an EMBL/GenBank/DDBJ whole genome shotgun (WGS) entry which is preliminary data.</text>
</comment>
<sequence length="327" mass="37164">MLQSYNKEQAVRRINYLSEQGKPFIFIINYLQSCSYIEEADKLDPSFVLYNFNGFTNQSPTLLCNKVIRWQITPQPLSQYKQSFDYVMQNIHNGNSFLTNLTCSTPITTNLSLKEIFLHSKAMYKLWVKDAFVVFSPEIFVRINGTLISSYPMKGTIDATLPSACQQLMDDPKEAAEHATIVDLIRNDLSLVAEKVFVNRYRYADTLQTNSGPILQTSSEISGVLPDDYRSRLGDILFKLLPAGSITGAPKQKTMDIIARAETYERGFYTGITGYFDGENLDSAVMIRFIEQQGDKLYFKSGGGITCKSDLKSEYNEMKQKVYVPIY</sequence>
<feature type="domain" description="Chorismate-utilising enzyme C-terminal" evidence="1">
    <location>
        <begin position="79"/>
        <end position="321"/>
    </location>
</feature>
<evidence type="ECO:0000313" key="3">
    <source>
        <dbReference type="Proteomes" id="UP000284379"/>
    </source>
</evidence>
<name>A0A413VGK1_9BACE</name>
<dbReference type="RefSeq" id="WP_122202035.1">
    <property type="nucleotide sequence ID" value="NZ_CABJFV010000018.1"/>
</dbReference>
<dbReference type="PANTHER" id="PTHR11236:SF50">
    <property type="entry name" value="AMINODEOXYCHORISMATE SYNTHASE COMPONENT 1"/>
    <property type="match status" value="1"/>
</dbReference>
<dbReference type="InterPro" id="IPR005801">
    <property type="entry name" value="ADC_synthase"/>
</dbReference>
<organism evidence="2 3">
    <name type="scientific">Bacteroides nordii</name>
    <dbReference type="NCBI Taxonomy" id="291645"/>
    <lineage>
        <taxon>Bacteria</taxon>
        <taxon>Pseudomonadati</taxon>
        <taxon>Bacteroidota</taxon>
        <taxon>Bacteroidia</taxon>
        <taxon>Bacteroidales</taxon>
        <taxon>Bacteroidaceae</taxon>
        <taxon>Bacteroides</taxon>
    </lineage>
</organism>
<dbReference type="GO" id="GO:0046820">
    <property type="term" value="F:4-amino-4-deoxychorismate synthase activity"/>
    <property type="evidence" value="ECO:0007669"/>
    <property type="project" value="UniProtKB-EC"/>
</dbReference>
<dbReference type="EMBL" id="QSGO01000018">
    <property type="protein sequence ID" value="RHB32664.1"/>
    <property type="molecule type" value="Genomic_DNA"/>
</dbReference>
<dbReference type="Pfam" id="PF00425">
    <property type="entry name" value="Chorismate_bind"/>
    <property type="match status" value="1"/>
</dbReference>
<dbReference type="AlphaFoldDB" id="A0A413VGK1"/>
<dbReference type="EC" id="2.6.1.85" evidence="2"/>
<dbReference type="InterPro" id="IPR019999">
    <property type="entry name" value="Anth_synth_I-like"/>
</dbReference>
<accession>A0A413VGK1</accession>
<dbReference type="PRINTS" id="PR00095">
    <property type="entry name" value="ANTSNTHASEI"/>
</dbReference>
<dbReference type="GO" id="GO:0000162">
    <property type="term" value="P:L-tryptophan biosynthetic process"/>
    <property type="evidence" value="ECO:0007669"/>
    <property type="project" value="TreeGrafter"/>
</dbReference>
<dbReference type="InterPro" id="IPR015890">
    <property type="entry name" value="Chorismate_C"/>
</dbReference>
<reference evidence="2 3" key="1">
    <citation type="submission" date="2018-08" db="EMBL/GenBank/DDBJ databases">
        <title>A genome reference for cultivated species of the human gut microbiota.</title>
        <authorList>
            <person name="Zou Y."/>
            <person name="Xue W."/>
            <person name="Luo G."/>
        </authorList>
    </citation>
    <scope>NUCLEOTIDE SEQUENCE [LARGE SCALE GENOMIC DNA]</scope>
    <source>
        <strain evidence="2 3">AM40-30BH</strain>
    </source>
</reference>
<keyword evidence="2" id="KW-0808">Transferase</keyword>
<evidence type="ECO:0000259" key="1">
    <source>
        <dbReference type="Pfam" id="PF00425"/>
    </source>
</evidence>
<dbReference type="NCBIfam" id="NF005486">
    <property type="entry name" value="PRK07093.1"/>
    <property type="match status" value="1"/>
</dbReference>
<keyword evidence="2" id="KW-0032">Aminotransferase</keyword>
<protein>
    <submittedName>
        <fullName evidence="2">Aminodeoxychorismate synthase component I</fullName>
        <ecNumber evidence="2">2.6.1.85</ecNumber>
    </submittedName>
</protein>
<dbReference type="Gene3D" id="3.60.120.10">
    <property type="entry name" value="Anthranilate synthase"/>
    <property type="match status" value="1"/>
</dbReference>
<dbReference type="Proteomes" id="UP000284379">
    <property type="component" value="Unassembled WGS sequence"/>
</dbReference>
<evidence type="ECO:0000313" key="2">
    <source>
        <dbReference type="EMBL" id="RHB32664.1"/>
    </source>
</evidence>
<proteinExistence type="predicted"/>
<gene>
    <name evidence="2" type="ORF">DW888_16710</name>
</gene>
<dbReference type="PANTHER" id="PTHR11236">
    <property type="entry name" value="AMINOBENZOATE/ANTHRANILATE SYNTHASE"/>
    <property type="match status" value="1"/>
</dbReference>
<dbReference type="SUPFAM" id="SSF56322">
    <property type="entry name" value="ADC synthase"/>
    <property type="match status" value="1"/>
</dbReference>